<keyword evidence="2" id="KW-0808">Transferase</keyword>
<name>A0A438LZ52_9ACTN</name>
<dbReference type="Pfam" id="PF01717">
    <property type="entry name" value="Meth_synt_2"/>
    <property type="match status" value="1"/>
</dbReference>
<evidence type="ECO:0000313" key="3">
    <source>
        <dbReference type="Proteomes" id="UP000284824"/>
    </source>
</evidence>
<dbReference type="AlphaFoldDB" id="A0A438LZ52"/>
<dbReference type="OrthoDB" id="6430685at2"/>
<dbReference type="GO" id="GO:0032259">
    <property type="term" value="P:methylation"/>
    <property type="evidence" value="ECO:0007669"/>
    <property type="project" value="UniProtKB-KW"/>
</dbReference>
<dbReference type="PANTHER" id="PTHR43844:SF1">
    <property type="entry name" value="METHIONINE SYNTHASE"/>
    <property type="match status" value="1"/>
</dbReference>
<feature type="domain" description="Cobalamin-independent methionine synthase MetE C-terminal/archaeal" evidence="1">
    <location>
        <begin position="10"/>
        <end position="347"/>
    </location>
</feature>
<evidence type="ECO:0000259" key="1">
    <source>
        <dbReference type="Pfam" id="PF01717"/>
    </source>
</evidence>
<keyword evidence="2" id="KW-0489">Methyltransferase</keyword>
<dbReference type="InterPro" id="IPR002629">
    <property type="entry name" value="Met_Synth_C/arc"/>
</dbReference>
<reference evidence="2 3" key="1">
    <citation type="submission" date="2019-01" db="EMBL/GenBank/DDBJ databases">
        <title>Sequencing the genomes of 1000 actinobacteria strains.</title>
        <authorList>
            <person name="Klenk H.-P."/>
        </authorList>
    </citation>
    <scope>NUCLEOTIDE SEQUENCE [LARGE SCALE GENOMIC DNA]</scope>
    <source>
        <strain evidence="2 3">DSM 43925</strain>
    </source>
</reference>
<sequence length="372" mass="40990">MPAIHHAEHVGSLLRPPELLQAREARTKGELSDGELAKLEDDAVLAAIRLQREAGIEIFTDGEMRRATWMAGLLESLGGVVPVEAPTSAWFRDDGMPPPEETAFQMVAANAKLAQKAYLTAVEADFMARHAPGQFKITMMSSSMGNLLWRPDLSRAVYPTPGDMMRDLVALRIKEIEDLLGRGVNWIQLDSLSYNMVFDADFRARLMGPDAPAPEAILDATVAVDAELVRAAKAMDPDVTVGMHICRGNNRSAWMSSGGYEPIAERLFGEVPVDRFLLEYDTERAGGFEPLRFMPQGTTVVLGLVSSKVPRLESQDELRRRIDEAAKYVPLENLAISPQCGFASTARGNLLTVDDERRKLELVVDTAQKVWG</sequence>
<dbReference type="GO" id="GO:0003871">
    <property type="term" value="F:5-methyltetrahydropteroyltriglutamate-homocysteine S-methyltransferase activity"/>
    <property type="evidence" value="ECO:0007669"/>
    <property type="project" value="InterPro"/>
</dbReference>
<organism evidence="2 3">
    <name type="scientific">Nonomuraea polychroma</name>
    <dbReference type="NCBI Taxonomy" id="46176"/>
    <lineage>
        <taxon>Bacteria</taxon>
        <taxon>Bacillati</taxon>
        <taxon>Actinomycetota</taxon>
        <taxon>Actinomycetes</taxon>
        <taxon>Streptosporangiales</taxon>
        <taxon>Streptosporangiaceae</taxon>
        <taxon>Nonomuraea</taxon>
    </lineage>
</organism>
<dbReference type="GO" id="GO:0008270">
    <property type="term" value="F:zinc ion binding"/>
    <property type="evidence" value="ECO:0007669"/>
    <property type="project" value="InterPro"/>
</dbReference>
<dbReference type="RefSeq" id="WP_127931248.1">
    <property type="nucleotide sequence ID" value="NZ_SAUN01000001.1"/>
</dbReference>
<comment type="caution">
    <text evidence="2">The sequence shown here is derived from an EMBL/GenBank/DDBJ whole genome shotgun (WGS) entry which is preliminary data.</text>
</comment>
<dbReference type="Gene3D" id="3.20.20.210">
    <property type="match status" value="1"/>
</dbReference>
<accession>A0A438LZ52</accession>
<dbReference type="Proteomes" id="UP000284824">
    <property type="component" value="Unassembled WGS sequence"/>
</dbReference>
<dbReference type="EMBL" id="SAUN01000001">
    <property type="protein sequence ID" value="RVX38637.1"/>
    <property type="molecule type" value="Genomic_DNA"/>
</dbReference>
<gene>
    <name evidence="2" type="ORF">EDD27_0959</name>
</gene>
<dbReference type="CDD" id="cd03311">
    <property type="entry name" value="CIMS_C_terminal_like"/>
    <property type="match status" value="1"/>
</dbReference>
<keyword evidence="3" id="KW-1185">Reference proteome</keyword>
<dbReference type="PANTHER" id="PTHR43844">
    <property type="entry name" value="METHIONINE SYNTHASE"/>
    <property type="match status" value="1"/>
</dbReference>
<dbReference type="SUPFAM" id="SSF51726">
    <property type="entry name" value="UROD/MetE-like"/>
    <property type="match status" value="1"/>
</dbReference>
<proteinExistence type="predicted"/>
<dbReference type="InterPro" id="IPR038071">
    <property type="entry name" value="UROD/MetE-like_sf"/>
</dbReference>
<protein>
    <submittedName>
        <fullName evidence="2">5-methyltetrahydropteroyltriglutamate--homocysteine methyltransferase</fullName>
    </submittedName>
</protein>
<dbReference type="GO" id="GO:0009086">
    <property type="term" value="P:methionine biosynthetic process"/>
    <property type="evidence" value="ECO:0007669"/>
    <property type="project" value="InterPro"/>
</dbReference>
<evidence type="ECO:0000313" key="2">
    <source>
        <dbReference type="EMBL" id="RVX38637.1"/>
    </source>
</evidence>